<gene>
    <name evidence="8" type="ORF">C8J55DRAFT_564336</name>
</gene>
<evidence type="ECO:0000256" key="4">
    <source>
        <dbReference type="ARBA" id="ARBA00023136"/>
    </source>
</evidence>
<feature type="compositionally biased region" description="Polar residues" evidence="5">
    <location>
        <begin position="50"/>
        <end position="60"/>
    </location>
</feature>
<evidence type="ECO:0000259" key="7">
    <source>
        <dbReference type="PROSITE" id="PS51469"/>
    </source>
</evidence>
<feature type="region of interest" description="Disordered" evidence="5">
    <location>
        <begin position="21"/>
        <end position="60"/>
    </location>
</feature>
<dbReference type="GO" id="GO:0034993">
    <property type="term" value="C:meiotic nuclear membrane microtubule tethering complex"/>
    <property type="evidence" value="ECO:0007669"/>
    <property type="project" value="TreeGrafter"/>
</dbReference>
<dbReference type="Proteomes" id="UP001150238">
    <property type="component" value="Unassembled WGS sequence"/>
</dbReference>
<dbReference type="InterPro" id="IPR045119">
    <property type="entry name" value="SUN1-5"/>
</dbReference>
<dbReference type="GO" id="GO:0043495">
    <property type="term" value="F:protein-membrane adaptor activity"/>
    <property type="evidence" value="ECO:0007669"/>
    <property type="project" value="TreeGrafter"/>
</dbReference>
<feature type="transmembrane region" description="Helical" evidence="6">
    <location>
        <begin position="74"/>
        <end position="91"/>
    </location>
</feature>
<keyword evidence="3 6" id="KW-1133">Transmembrane helix</keyword>
<evidence type="ECO:0000256" key="5">
    <source>
        <dbReference type="SAM" id="MobiDB-lite"/>
    </source>
</evidence>
<evidence type="ECO:0000313" key="8">
    <source>
        <dbReference type="EMBL" id="KAJ4469699.1"/>
    </source>
</evidence>
<proteinExistence type="predicted"/>
<organism evidence="8 9">
    <name type="scientific">Lentinula lateritia</name>
    <dbReference type="NCBI Taxonomy" id="40482"/>
    <lineage>
        <taxon>Eukaryota</taxon>
        <taxon>Fungi</taxon>
        <taxon>Dikarya</taxon>
        <taxon>Basidiomycota</taxon>
        <taxon>Agaricomycotina</taxon>
        <taxon>Agaricomycetes</taxon>
        <taxon>Agaricomycetidae</taxon>
        <taxon>Agaricales</taxon>
        <taxon>Marasmiineae</taxon>
        <taxon>Omphalotaceae</taxon>
        <taxon>Lentinula</taxon>
    </lineage>
</organism>
<reference evidence="8" key="2">
    <citation type="journal article" date="2023" name="Proc. Natl. Acad. Sci. U.S.A.">
        <title>A global phylogenomic analysis of the shiitake genus Lentinula.</title>
        <authorList>
            <person name="Sierra-Patev S."/>
            <person name="Min B."/>
            <person name="Naranjo-Ortiz M."/>
            <person name="Looney B."/>
            <person name="Konkel Z."/>
            <person name="Slot J.C."/>
            <person name="Sakamoto Y."/>
            <person name="Steenwyk J.L."/>
            <person name="Rokas A."/>
            <person name="Carro J."/>
            <person name="Camarero S."/>
            <person name="Ferreira P."/>
            <person name="Molpeceres G."/>
            <person name="Ruiz-Duenas F.J."/>
            <person name="Serrano A."/>
            <person name="Henrissat B."/>
            <person name="Drula E."/>
            <person name="Hughes K.W."/>
            <person name="Mata J.L."/>
            <person name="Ishikawa N.K."/>
            <person name="Vargas-Isla R."/>
            <person name="Ushijima S."/>
            <person name="Smith C.A."/>
            <person name="Donoghue J."/>
            <person name="Ahrendt S."/>
            <person name="Andreopoulos W."/>
            <person name="He G."/>
            <person name="LaButti K."/>
            <person name="Lipzen A."/>
            <person name="Ng V."/>
            <person name="Riley R."/>
            <person name="Sandor L."/>
            <person name="Barry K."/>
            <person name="Martinez A.T."/>
            <person name="Xiao Y."/>
            <person name="Gibbons J.G."/>
            <person name="Terashima K."/>
            <person name="Grigoriev I.V."/>
            <person name="Hibbett D."/>
        </authorList>
    </citation>
    <scope>NUCLEOTIDE SEQUENCE</scope>
    <source>
        <strain evidence="8">Sp2 HRB7682 ss15</strain>
    </source>
</reference>
<evidence type="ECO:0000256" key="2">
    <source>
        <dbReference type="ARBA" id="ARBA00022692"/>
    </source>
</evidence>
<sequence length="369" mass="40766">MSDKRGLDKWRFITDDSSIACIPQNSTSSPRLPVPNQPSQPILPAPEIAPSTQRGPSSQSPTRIGAWYELMAPYAIRVTTILTFVIASSIHLMQTMSGSFPGFQFHLPPRLLLIMCYFLHFLCTVRMFLHLESSRACDGDCLLQPFTTSVSVSQARSLPSTENALDYALALRGGAVLMELTSDTVGIAPLSGWRHWLGYESIHQDYPDKAPPLAVLEQDVHVGYCWAFSGSHGHIALALSDAIVVTDFTIFYPHPAELTTNELRQAPKVVQLWTLVADGTPVDFGRSAAHWMRFAERNRKPSRLDGLSDSFYLIANITFAVDQGIKQTFSVNALAGMPTPVVVIEVLDNWGSDITCLYRIAIHGHILDL</sequence>
<feature type="transmembrane region" description="Helical" evidence="6">
    <location>
        <begin position="111"/>
        <end position="129"/>
    </location>
</feature>
<accession>A0A9W9DGN0</accession>
<comment type="subcellular location">
    <subcellularLocation>
        <location evidence="1">Membrane</location>
    </subcellularLocation>
</comment>
<protein>
    <recommendedName>
        <fullName evidence="7">SUN domain-containing protein</fullName>
    </recommendedName>
</protein>
<dbReference type="Gene3D" id="2.60.120.260">
    <property type="entry name" value="Galactose-binding domain-like"/>
    <property type="match status" value="1"/>
</dbReference>
<dbReference type="EMBL" id="JANVFS010000034">
    <property type="protein sequence ID" value="KAJ4469699.1"/>
    <property type="molecule type" value="Genomic_DNA"/>
</dbReference>
<dbReference type="PROSITE" id="PS51469">
    <property type="entry name" value="SUN"/>
    <property type="match status" value="1"/>
</dbReference>
<evidence type="ECO:0000256" key="6">
    <source>
        <dbReference type="SAM" id="Phobius"/>
    </source>
</evidence>
<dbReference type="AlphaFoldDB" id="A0A9W9DGN0"/>
<evidence type="ECO:0000256" key="3">
    <source>
        <dbReference type="ARBA" id="ARBA00022989"/>
    </source>
</evidence>
<keyword evidence="4 6" id="KW-0472">Membrane</keyword>
<dbReference type="Pfam" id="PF07738">
    <property type="entry name" value="Sad1_UNC"/>
    <property type="match status" value="2"/>
</dbReference>
<comment type="caution">
    <text evidence="8">The sequence shown here is derived from an EMBL/GenBank/DDBJ whole genome shotgun (WGS) entry which is preliminary data.</text>
</comment>
<dbReference type="PANTHER" id="PTHR12911">
    <property type="entry name" value="SAD1/UNC-84-LIKE PROTEIN-RELATED"/>
    <property type="match status" value="1"/>
</dbReference>
<name>A0A9W9DGN0_9AGAR</name>
<dbReference type="InterPro" id="IPR012919">
    <property type="entry name" value="SUN_dom"/>
</dbReference>
<keyword evidence="2 6" id="KW-0812">Transmembrane</keyword>
<feature type="compositionally biased region" description="Pro residues" evidence="5">
    <location>
        <begin position="32"/>
        <end position="44"/>
    </location>
</feature>
<reference evidence="8" key="1">
    <citation type="submission" date="2022-08" db="EMBL/GenBank/DDBJ databases">
        <authorList>
            <consortium name="DOE Joint Genome Institute"/>
            <person name="Min B."/>
            <person name="Riley R."/>
            <person name="Sierra-Patev S."/>
            <person name="Naranjo-Ortiz M."/>
            <person name="Looney B."/>
            <person name="Konkel Z."/>
            <person name="Slot J.C."/>
            <person name="Sakamoto Y."/>
            <person name="Steenwyk J.L."/>
            <person name="Rokas A."/>
            <person name="Carro J."/>
            <person name="Camarero S."/>
            <person name="Ferreira P."/>
            <person name="Molpeceres G."/>
            <person name="Ruiz-Duenas F.J."/>
            <person name="Serrano A."/>
            <person name="Henrissat B."/>
            <person name="Drula E."/>
            <person name="Hughes K.W."/>
            <person name="Mata J.L."/>
            <person name="Ishikawa N.K."/>
            <person name="Vargas-Isla R."/>
            <person name="Ushijima S."/>
            <person name="Smith C.A."/>
            <person name="Ahrendt S."/>
            <person name="Andreopoulos W."/>
            <person name="He G."/>
            <person name="Labutti K."/>
            <person name="Lipzen A."/>
            <person name="Ng V."/>
            <person name="Sandor L."/>
            <person name="Barry K."/>
            <person name="Martinez A.T."/>
            <person name="Xiao Y."/>
            <person name="Gibbons J.G."/>
            <person name="Terashima K."/>
            <person name="Hibbett D.S."/>
            <person name="Grigoriev I.V."/>
        </authorList>
    </citation>
    <scope>NUCLEOTIDE SEQUENCE</scope>
    <source>
        <strain evidence="8">Sp2 HRB7682 ss15</strain>
    </source>
</reference>
<evidence type="ECO:0000256" key="1">
    <source>
        <dbReference type="ARBA" id="ARBA00004370"/>
    </source>
</evidence>
<dbReference type="PANTHER" id="PTHR12911:SF8">
    <property type="entry name" value="KLAROID PROTEIN-RELATED"/>
    <property type="match status" value="1"/>
</dbReference>
<feature type="domain" description="SUN" evidence="7">
    <location>
        <begin position="174"/>
        <end position="367"/>
    </location>
</feature>
<evidence type="ECO:0000313" key="9">
    <source>
        <dbReference type="Proteomes" id="UP001150238"/>
    </source>
</evidence>